<organism evidence="1 2">
    <name type="scientific">Rubrivivax gelatinosus</name>
    <name type="common">Rhodocyclus gelatinosus</name>
    <name type="synonym">Rhodopseudomonas gelatinosa</name>
    <dbReference type="NCBI Taxonomy" id="28068"/>
    <lineage>
        <taxon>Bacteria</taxon>
        <taxon>Pseudomonadati</taxon>
        <taxon>Pseudomonadota</taxon>
        <taxon>Betaproteobacteria</taxon>
        <taxon>Burkholderiales</taxon>
        <taxon>Sphaerotilaceae</taxon>
        <taxon>Rubrivivax</taxon>
    </lineage>
</organism>
<dbReference type="GeneID" id="99686405"/>
<reference evidence="1 2" key="1">
    <citation type="submission" date="2019-03" db="EMBL/GenBank/DDBJ databases">
        <title>Genomic Encyclopedia of Type Strains, Phase IV (KMG-IV): sequencing the most valuable type-strain genomes for metagenomic binning, comparative biology and taxonomic classification.</title>
        <authorList>
            <person name="Goeker M."/>
        </authorList>
    </citation>
    <scope>NUCLEOTIDE SEQUENCE [LARGE SCALE GENOMIC DNA]</scope>
    <source>
        <strain evidence="1 2">DSM 1709</strain>
    </source>
</reference>
<dbReference type="EMBL" id="SLXD01000023">
    <property type="protein sequence ID" value="TCO97173.1"/>
    <property type="molecule type" value="Genomic_DNA"/>
</dbReference>
<dbReference type="AlphaFoldDB" id="A0A4R2LZW0"/>
<comment type="caution">
    <text evidence="1">The sequence shown here is derived from an EMBL/GenBank/DDBJ whole genome shotgun (WGS) entry which is preliminary data.</text>
</comment>
<proteinExistence type="predicted"/>
<protein>
    <submittedName>
        <fullName evidence="1">Uncharacterized protein</fullName>
    </submittedName>
</protein>
<dbReference type="OrthoDB" id="5958179at2"/>
<evidence type="ECO:0000313" key="2">
    <source>
        <dbReference type="Proteomes" id="UP000295106"/>
    </source>
</evidence>
<gene>
    <name evidence="1" type="ORF">EV684_12313</name>
</gene>
<accession>A0A4R2LZW0</accession>
<dbReference type="RefSeq" id="WP_132649710.1">
    <property type="nucleotide sequence ID" value="NZ_CP181386.1"/>
</dbReference>
<name>A0A4R2LZW0_RUBGE</name>
<sequence length="289" mass="30318">MNRRECSLALLAISGLGWVGSAAAHRPQYSARTAPDVLGRRVLARALANIQQGAIDAADVPRAVHANFAQLIDQNIAGLDSEHARSLCNALSAFEWERLAALYVRAASDARRPLVAPLLLRSRLSSSEMTAVESCFSRAAALSPVYSTLGAGPYLDMTPYEIYLSFRTAPIGSLSVSGSLYESSMLISRELAVAFGIGYAVGSFIAPLIETYAPSLWDSIGGAIYGIVESISSATNTPSSLGSAQGSAASWFDMSDGGHMMQTTGGDYGVVNAWFNYSGGSSGCNGCHG</sequence>
<evidence type="ECO:0000313" key="1">
    <source>
        <dbReference type="EMBL" id="TCO97173.1"/>
    </source>
</evidence>
<dbReference type="Proteomes" id="UP000295106">
    <property type="component" value="Unassembled WGS sequence"/>
</dbReference>